<protein>
    <submittedName>
        <fullName evidence="4">Uncharacterized protein</fullName>
    </submittedName>
</protein>
<dbReference type="Pfam" id="PF04488">
    <property type="entry name" value="Gly_transf_sug"/>
    <property type="match status" value="1"/>
</dbReference>
<dbReference type="EMBL" id="SRPW01001614">
    <property type="protein sequence ID" value="KAG5999866.1"/>
    <property type="molecule type" value="Genomic_DNA"/>
</dbReference>
<keyword evidence="2" id="KW-0808">Transferase</keyword>
<evidence type="ECO:0000256" key="2">
    <source>
        <dbReference type="ARBA" id="ARBA00022679"/>
    </source>
</evidence>
<sequence>MAPNWSSLAIKIVLSLVVLITSLQFLGYLHTPPIQPRQRSGLATQIYASELLARTPTRTGGVIPKIFHQSWKSLDLPAKFQEWSLSCRQKHKDWEWVIWTDEDNLRLVQQHFPWLEEVYNALPGPIYRADLSRYLYMYIYGGVYADLDTECLLPTESLENTYGPLFKPAKSSVADMAIFGRMGTRPDFGESIPNAWMAATPGHPLFLQSTQHVVHLYNESVATGKSIGSAESATGPISLRDAIVIYEENKVRGGLTLSETVQHLISVGPFAHDKVDNHQVLLLPSHFVYPYSWAYGGENARQECWVRVSGFDAEACKAKLKTKESGSICITYWSHTHSGPGHDQEAIDQIS</sequence>
<dbReference type="Gene3D" id="3.90.550.20">
    <property type="match status" value="1"/>
</dbReference>
<dbReference type="GO" id="GO:0016020">
    <property type="term" value="C:membrane"/>
    <property type="evidence" value="ECO:0007669"/>
    <property type="project" value="GOC"/>
</dbReference>
<comment type="caution">
    <text evidence="4">The sequence shown here is derived from an EMBL/GenBank/DDBJ whole genome shotgun (WGS) entry which is preliminary data.</text>
</comment>
<dbReference type="GO" id="GO:0000030">
    <property type="term" value="F:mannosyltransferase activity"/>
    <property type="evidence" value="ECO:0007669"/>
    <property type="project" value="TreeGrafter"/>
</dbReference>
<keyword evidence="3" id="KW-1133">Transmembrane helix</keyword>
<dbReference type="GO" id="GO:0051999">
    <property type="term" value="P:mannosyl-inositol phosphorylceramide biosynthetic process"/>
    <property type="evidence" value="ECO:0007669"/>
    <property type="project" value="TreeGrafter"/>
</dbReference>
<feature type="transmembrane region" description="Helical" evidence="3">
    <location>
        <begin position="12"/>
        <end position="30"/>
    </location>
</feature>
<dbReference type="InterPro" id="IPR007577">
    <property type="entry name" value="GlycoTrfase_DXD_sugar-bd_CS"/>
</dbReference>
<accession>A0A9P7N974</accession>
<evidence type="ECO:0000313" key="5">
    <source>
        <dbReference type="Proteomes" id="UP000748025"/>
    </source>
</evidence>
<reference evidence="4" key="1">
    <citation type="journal article" date="2020" name="bioRxiv">
        <title>Whole genome comparisons of ergot fungi reveals the divergence and evolution of species within the genus Claviceps are the result of varying mechanisms driving genome evolution and host range expansion.</title>
        <authorList>
            <person name="Wyka S.A."/>
            <person name="Mondo S.J."/>
            <person name="Liu M."/>
            <person name="Dettman J."/>
            <person name="Nalam V."/>
            <person name="Broders K.D."/>
        </authorList>
    </citation>
    <scope>NUCLEOTIDE SEQUENCE</scope>
    <source>
        <strain evidence="4">CCC 602</strain>
    </source>
</reference>
<dbReference type="InterPro" id="IPR051706">
    <property type="entry name" value="Glycosyltransferase_domain"/>
</dbReference>
<organism evidence="4 5">
    <name type="scientific">Claviceps pusilla</name>
    <dbReference type="NCBI Taxonomy" id="123648"/>
    <lineage>
        <taxon>Eukaryota</taxon>
        <taxon>Fungi</taxon>
        <taxon>Dikarya</taxon>
        <taxon>Ascomycota</taxon>
        <taxon>Pezizomycotina</taxon>
        <taxon>Sordariomycetes</taxon>
        <taxon>Hypocreomycetidae</taxon>
        <taxon>Hypocreales</taxon>
        <taxon>Clavicipitaceae</taxon>
        <taxon>Claviceps</taxon>
    </lineage>
</organism>
<dbReference type="OrthoDB" id="3647at2759"/>
<keyword evidence="3" id="KW-0472">Membrane</keyword>
<dbReference type="SUPFAM" id="SSF53448">
    <property type="entry name" value="Nucleotide-diphospho-sugar transferases"/>
    <property type="match status" value="1"/>
</dbReference>
<comment type="similarity">
    <text evidence="1">Belongs to the glycosyltransferase 32 family.</text>
</comment>
<keyword evidence="3" id="KW-0812">Transmembrane</keyword>
<evidence type="ECO:0000256" key="1">
    <source>
        <dbReference type="ARBA" id="ARBA00009003"/>
    </source>
</evidence>
<dbReference type="PANTHER" id="PTHR32385:SF23">
    <property type="entry name" value="NUCLEOTIDE-DIPHOSPHO-SUGAR TRANSFERASE"/>
    <property type="match status" value="1"/>
</dbReference>
<evidence type="ECO:0000313" key="4">
    <source>
        <dbReference type="EMBL" id="KAG5999866.1"/>
    </source>
</evidence>
<dbReference type="Proteomes" id="UP000748025">
    <property type="component" value="Unassembled WGS sequence"/>
</dbReference>
<gene>
    <name evidence="4" type="ORF">E4U43_001829</name>
</gene>
<dbReference type="PANTHER" id="PTHR32385">
    <property type="entry name" value="MANNOSYL PHOSPHORYLINOSITOL CERAMIDE SYNTHASE"/>
    <property type="match status" value="1"/>
</dbReference>
<proteinExistence type="inferred from homology"/>
<dbReference type="AlphaFoldDB" id="A0A9P7N974"/>
<evidence type="ECO:0000256" key="3">
    <source>
        <dbReference type="SAM" id="Phobius"/>
    </source>
</evidence>
<name>A0A9P7N974_9HYPO</name>
<dbReference type="InterPro" id="IPR029044">
    <property type="entry name" value="Nucleotide-diphossugar_trans"/>
</dbReference>
<keyword evidence="5" id="KW-1185">Reference proteome</keyword>